<reference evidence="1 2" key="1">
    <citation type="journal article" date="2016" name="Nat. Commun.">
        <title>Thousands of microbial genomes shed light on interconnected biogeochemical processes in an aquifer system.</title>
        <authorList>
            <person name="Anantharaman K."/>
            <person name="Brown C.T."/>
            <person name="Hug L.A."/>
            <person name="Sharon I."/>
            <person name="Castelle C.J."/>
            <person name="Probst A.J."/>
            <person name="Thomas B.C."/>
            <person name="Singh A."/>
            <person name="Wilkins M.J."/>
            <person name="Karaoz U."/>
            <person name="Brodie E.L."/>
            <person name="Williams K.H."/>
            <person name="Hubbard S.S."/>
            <person name="Banfield J.F."/>
        </authorList>
    </citation>
    <scope>NUCLEOTIDE SEQUENCE [LARGE SCALE GENOMIC DNA]</scope>
</reference>
<name>A0A1G2QR44_9BACT</name>
<dbReference type="Proteomes" id="UP000179245">
    <property type="component" value="Unassembled WGS sequence"/>
</dbReference>
<evidence type="ECO:0000313" key="1">
    <source>
        <dbReference type="EMBL" id="OHA62619.1"/>
    </source>
</evidence>
<evidence type="ECO:0000313" key="2">
    <source>
        <dbReference type="Proteomes" id="UP000179245"/>
    </source>
</evidence>
<comment type="caution">
    <text evidence="1">The sequence shown here is derived from an EMBL/GenBank/DDBJ whole genome shotgun (WGS) entry which is preliminary data.</text>
</comment>
<dbReference type="EMBL" id="MHTO01000007">
    <property type="protein sequence ID" value="OHA62619.1"/>
    <property type="molecule type" value="Genomic_DNA"/>
</dbReference>
<gene>
    <name evidence="1" type="ORF">A2117_01010</name>
</gene>
<organism evidence="1 2">
    <name type="scientific">Candidatus Wildermuthbacteria bacterium GWA2_46_15</name>
    <dbReference type="NCBI Taxonomy" id="1802443"/>
    <lineage>
        <taxon>Bacteria</taxon>
        <taxon>Candidatus Wildermuthiibacteriota</taxon>
    </lineage>
</organism>
<dbReference type="AlphaFoldDB" id="A0A1G2QR44"/>
<accession>A0A1G2QR44</accession>
<proteinExistence type="predicted"/>
<dbReference type="STRING" id="1802443.A2117_01010"/>
<protein>
    <submittedName>
        <fullName evidence="1">Uncharacterized protein</fullName>
    </submittedName>
</protein>
<sequence>MYLIIAYHGKGKTEVEEDLKKLWFNYSNFVKLVRVEHVYFFQNAKDNKGADLLMIIDYKCAKSCLGTQVKSCGAGVAKQNFALKNKSVNYWLYVRDKGQESRDKKKISSMPLGS</sequence>